<comment type="pathway">
    <text evidence="1 8">Amino-acid biosynthesis; L-histidine biosynthesis; L-histidine from 5-phospho-alpha-D-ribose 1-diphosphate: step 8/9.</text>
</comment>
<keyword evidence="4 8" id="KW-0028">Amino-acid biosynthesis</keyword>
<gene>
    <name evidence="10" type="ORF">GH741_16540</name>
</gene>
<dbReference type="GO" id="GO:0005737">
    <property type="term" value="C:cytoplasm"/>
    <property type="evidence" value="ECO:0007669"/>
    <property type="project" value="TreeGrafter"/>
</dbReference>
<protein>
    <recommendedName>
        <fullName evidence="3 8">Histidinol-phosphatase</fullName>
        <shortName evidence="8">HolPase</shortName>
        <ecNumber evidence="3 8">3.1.3.15</ecNumber>
    </recommendedName>
</protein>
<dbReference type="InterPro" id="IPR010140">
    <property type="entry name" value="Histidinol_P_phosphatase_HisJ"/>
</dbReference>
<evidence type="ECO:0000256" key="2">
    <source>
        <dbReference type="ARBA" id="ARBA00009152"/>
    </source>
</evidence>
<organism evidence="10 11">
    <name type="scientific">Aquibacillus halophilus</name>
    <dbReference type="NCBI Taxonomy" id="930132"/>
    <lineage>
        <taxon>Bacteria</taxon>
        <taxon>Bacillati</taxon>
        <taxon>Bacillota</taxon>
        <taxon>Bacilli</taxon>
        <taxon>Bacillales</taxon>
        <taxon>Bacillaceae</taxon>
        <taxon>Aquibacillus</taxon>
    </lineage>
</organism>
<evidence type="ECO:0000256" key="4">
    <source>
        <dbReference type="ARBA" id="ARBA00022605"/>
    </source>
</evidence>
<comment type="similarity">
    <text evidence="2 8">Belongs to the PHP hydrolase family. HisK subfamily.</text>
</comment>
<evidence type="ECO:0000259" key="9">
    <source>
        <dbReference type="Pfam" id="PF02811"/>
    </source>
</evidence>
<dbReference type="EMBL" id="WJNG01000015">
    <property type="protein sequence ID" value="MRH44253.1"/>
    <property type="molecule type" value="Genomic_DNA"/>
</dbReference>
<dbReference type="InterPro" id="IPR016195">
    <property type="entry name" value="Pol/histidinol_Pase-like"/>
</dbReference>
<dbReference type="GO" id="GO:0004401">
    <property type="term" value="F:histidinol-phosphatase activity"/>
    <property type="evidence" value="ECO:0007669"/>
    <property type="project" value="UniProtKB-UniRule"/>
</dbReference>
<dbReference type="RefSeq" id="WP_153737865.1">
    <property type="nucleotide sequence ID" value="NZ_WJNG01000015.1"/>
</dbReference>
<dbReference type="Proteomes" id="UP000799092">
    <property type="component" value="Unassembled WGS sequence"/>
</dbReference>
<dbReference type="UniPathway" id="UPA00031">
    <property type="reaction ID" value="UER00013"/>
</dbReference>
<evidence type="ECO:0000256" key="1">
    <source>
        <dbReference type="ARBA" id="ARBA00004970"/>
    </source>
</evidence>
<dbReference type="PANTHER" id="PTHR21039:SF0">
    <property type="entry name" value="HISTIDINOL-PHOSPHATASE"/>
    <property type="match status" value="1"/>
</dbReference>
<feature type="domain" description="PHP" evidence="9">
    <location>
        <begin position="5"/>
        <end position="192"/>
    </location>
</feature>
<evidence type="ECO:0000256" key="7">
    <source>
        <dbReference type="ARBA" id="ARBA00049158"/>
    </source>
</evidence>
<proteinExistence type="inferred from homology"/>
<evidence type="ECO:0000256" key="3">
    <source>
        <dbReference type="ARBA" id="ARBA00013085"/>
    </source>
</evidence>
<dbReference type="AlphaFoldDB" id="A0A6A8DF22"/>
<comment type="catalytic activity">
    <reaction evidence="7 8">
        <text>L-histidinol phosphate + H2O = L-histidinol + phosphate</text>
        <dbReference type="Rhea" id="RHEA:14465"/>
        <dbReference type="ChEBI" id="CHEBI:15377"/>
        <dbReference type="ChEBI" id="CHEBI:43474"/>
        <dbReference type="ChEBI" id="CHEBI:57699"/>
        <dbReference type="ChEBI" id="CHEBI:57980"/>
        <dbReference type="EC" id="3.1.3.15"/>
    </reaction>
</comment>
<dbReference type="SUPFAM" id="SSF89550">
    <property type="entry name" value="PHP domain-like"/>
    <property type="match status" value="1"/>
</dbReference>
<evidence type="ECO:0000256" key="5">
    <source>
        <dbReference type="ARBA" id="ARBA00022801"/>
    </source>
</evidence>
<dbReference type="Pfam" id="PF02811">
    <property type="entry name" value="PHP"/>
    <property type="match status" value="1"/>
</dbReference>
<dbReference type="InterPro" id="IPR004013">
    <property type="entry name" value="PHP_dom"/>
</dbReference>
<evidence type="ECO:0000256" key="6">
    <source>
        <dbReference type="ARBA" id="ARBA00023102"/>
    </source>
</evidence>
<keyword evidence="6 8" id="KW-0368">Histidine biosynthesis</keyword>
<dbReference type="NCBIfam" id="TIGR01856">
    <property type="entry name" value="hisJ_fam"/>
    <property type="match status" value="1"/>
</dbReference>
<dbReference type="EC" id="3.1.3.15" evidence="3 8"/>
<accession>A0A6A8DF22</accession>
<evidence type="ECO:0000313" key="11">
    <source>
        <dbReference type="Proteomes" id="UP000799092"/>
    </source>
</evidence>
<comment type="caution">
    <text evidence="10">The sequence shown here is derived from an EMBL/GenBank/DDBJ whole genome shotgun (WGS) entry which is preliminary data.</text>
</comment>
<keyword evidence="5 8" id="KW-0378">Hydrolase</keyword>
<dbReference type="OrthoDB" id="9775255at2"/>
<dbReference type="PANTHER" id="PTHR21039">
    <property type="entry name" value="HISTIDINOL PHOSPHATASE-RELATED"/>
    <property type="match status" value="1"/>
</dbReference>
<reference evidence="10" key="1">
    <citation type="submission" date="2019-11" db="EMBL/GenBank/DDBJ databases">
        <authorList>
            <person name="Li J."/>
        </authorList>
    </citation>
    <scope>NUCLEOTIDE SEQUENCE</scope>
    <source>
        <strain evidence="10">B6B</strain>
    </source>
</reference>
<name>A0A6A8DF22_9BACI</name>
<dbReference type="GO" id="GO:0000105">
    <property type="term" value="P:L-histidine biosynthetic process"/>
    <property type="evidence" value="ECO:0007669"/>
    <property type="project" value="UniProtKB-UniRule"/>
</dbReference>
<dbReference type="Gene3D" id="3.20.20.140">
    <property type="entry name" value="Metal-dependent hydrolases"/>
    <property type="match status" value="1"/>
</dbReference>
<evidence type="ECO:0000313" key="10">
    <source>
        <dbReference type="EMBL" id="MRH44253.1"/>
    </source>
</evidence>
<keyword evidence="11" id="KW-1185">Reference proteome</keyword>
<evidence type="ECO:0000256" key="8">
    <source>
        <dbReference type="RuleBase" id="RU366003"/>
    </source>
</evidence>
<sequence length="265" mass="30386">MYMIDYHHHTDNSFDSKAKMEEVCEQAIKNGIKEICFTEHYSVNPVAPTYGHMDFSRYLGQINYCREKYHKYLTIKAGIELCEPHLLKGDYENKLRKNEFDFILGSIHNINNQKLRIYLKDKSANEVYRGYFSELYQLVAHADIDALAHFDLMKRYAVKTIGTYNFDDFKEIIAAILEKGIERGIGIEINTSGLNNKLLEETLPSIEVLKLYKDLGGELLTIGSDSHRAHTVGAYLGEAISLAKQAGFTHLFTYDQRTPKAIKIS</sequence>